<dbReference type="SUPFAM" id="SSF47699">
    <property type="entry name" value="Bifunctional inhibitor/lipid-transfer protein/seed storage 2S albumin"/>
    <property type="match status" value="1"/>
</dbReference>
<organism evidence="3">
    <name type="scientific">Oryza punctata</name>
    <name type="common">Red rice</name>
    <dbReference type="NCBI Taxonomy" id="4537"/>
    <lineage>
        <taxon>Eukaryota</taxon>
        <taxon>Viridiplantae</taxon>
        <taxon>Streptophyta</taxon>
        <taxon>Embryophyta</taxon>
        <taxon>Tracheophyta</taxon>
        <taxon>Spermatophyta</taxon>
        <taxon>Magnoliopsida</taxon>
        <taxon>Liliopsida</taxon>
        <taxon>Poales</taxon>
        <taxon>Poaceae</taxon>
        <taxon>BOP clade</taxon>
        <taxon>Oryzoideae</taxon>
        <taxon>Oryzeae</taxon>
        <taxon>Oryzinae</taxon>
        <taxon>Oryza</taxon>
    </lineage>
</organism>
<dbReference type="InterPro" id="IPR016140">
    <property type="entry name" value="Bifunc_inhib/LTP/seed_store"/>
</dbReference>
<sequence>MAGSSVLRVAILAAVLVLPFVGVPAAAQTKKDCCRWLKEVEPACVCDALLRLPPFLVKPQHKYTVKVGDSCKYTYHCGGY</sequence>
<feature type="chain" id="PRO_5002366807" description="Bifunctional inhibitor/plant lipid transfer protein/seed storage helical domain-containing protein" evidence="1">
    <location>
        <begin position="28"/>
        <end position="80"/>
    </location>
</feature>
<dbReference type="PANTHER" id="PTHR34377">
    <property type="entry name" value="TETRATRICOPEPTIDE REPEAT (TPR)-LIKE SUPERFAMILY PROTEIN"/>
    <property type="match status" value="1"/>
</dbReference>
<dbReference type="EnsemblPlants" id="OPUNC07G23250.1">
    <property type="protein sequence ID" value="OPUNC07G23250.1"/>
    <property type="gene ID" value="OPUNC07G23250"/>
</dbReference>
<dbReference type="Pfam" id="PF14368">
    <property type="entry name" value="LTP_2"/>
    <property type="match status" value="1"/>
</dbReference>
<dbReference type="HOGENOM" id="CLU_2593971_0_0_1"/>
<dbReference type="PANTHER" id="PTHR34377:SF3">
    <property type="entry name" value="TETRATRICOPEPTIDE REPEAT (TPR)-LIKE SUPERFAMILY PROTEIN"/>
    <property type="match status" value="1"/>
</dbReference>
<accession>A0A0E0LP77</accession>
<dbReference type="Gramene" id="OPUNC07G23250.1">
    <property type="protein sequence ID" value="OPUNC07G23250.1"/>
    <property type="gene ID" value="OPUNC07G23250"/>
</dbReference>
<evidence type="ECO:0000313" key="4">
    <source>
        <dbReference type="Proteomes" id="UP000026962"/>
    </source>
</evidence>
<evidence type="ECO:0000256" key="1">
    <source>
        <dbReference type="SAM" id="SignalP"/>
    </source>
</evidence>
<feature type="domain" description="Bifunctional inhibitor/plant lipid transfer protein/seed storage helical" evidence="2">
    <location>
        <begin position="23"/>
        <end position="74"/>
    </location>
</feature>
<reference evidence="3" key="1">
    <citation type="submission" date="2015-04" db="UniProtKB">
        <authorList>
            <consortium name="EnsemblPlants"/>
        </authorList>
    </citation>
    <scope>IDENTIFICATION</scope>
</reference>
<name>A0A0E0LP77_ORYPU</name>
<dbReference type="AlphaFoldDB" id="A0A0E0LP77"/>
<keyword evidence="1" id="KW-0732">Signal</keyword>
<keyword evidence="4" id="KW-1185">Reference proteome</keyword>
<dbReference type="STRING" id="4537.A0A0E0LP77"/>
<reference evidence="3" key="2">
    <citation type="submission" date="2018-05" db="EMBL/GenBank/DDBJ databases">
        <title>OpunRS2 (Oryza punctata Reference Sequence Version 2).</title>
        <authorList>
            <person name="Zhang J."/>
            <person name="Kudrna D."/>
            <person name="Lee S."/>
            <person name="Talag J."/>
            <person name="Welchert J."/>
            <person name="Wing R.A."/>
        </authorList>
    </citation>
    <scope>NUCLEOTIDE SEQUENCE [LARGE SCALE GENOMIC DNA]</scope>
</reference>
<evidence type="ECO:0000259" key="2">
    <source>
        <dbReference type="Pfam" id="PF14368"/>
    </source>
</evidence>
<dbReference type="InterPro" id="IPR036312">
    <property type="entry name" value="Bifun_inhib/LTP/seed_sf"/>
</dbReference>
<evidence type="ECO:0000313" key="3">
    <source>
        <dbReference type="EnsemblPlants" id="OPUNC07G23250.1"/>
    </source>
</evidence>
<protein>
    <recommendedName>
        <fullName evidence="2">Bifunctional inhibitor/plant lipid transfer protein/seed storage helical domain-containing protein</fullName>
    </recommendedName>
</protein>
<feature type="signal peptide" evidence="1">
    <location>
        <begin position="1"/>
        <end position="27"/>
    </location>
</feature>
<proteinExistence type="predicted"/>
<dbReference type="Proteomes" id="UP000026962">
    <property type="component" value="Chromosome 7"/>
</dbReference>